<accession>A0A316TXW8</accession>
<proteinExistence type="predicted"/>
<dbReference type="InterPro" id="IPR050545">
    <property type="entry name" value="Mycobact_MmpL"/>
</dbReference>
<evidence type="ECO:0000259" key="7">
    <source>
        <dbReference type="PROSITE" id="PS50156"/>
    </source>
</evidence>
<dbReference type="Proteomes" id="UP000245533">
    <property type="component" value="Unassembled WGS sequence"/>
</dbReference>
<feature type="transmembrane region" description="Helical" evidence="6">
    <location>
        <begin position="654"/>
        <end position="674"/>
    </location>
</feature>
<dbReference type="Gene3D" id="1.20.1640.10">
    <property type="entry name" value="Multidrug efflux transporter AcrB transmembrane domain"/>
    <property type="match status" value="2"/>
</dbReference>
<reference evidence="8 9" key="1">
    <citation type="submission" date="2018-05" db="EMBL/GenBank/DDBJ databases">
        <title>Rhodohalobacter halophilus gen. nov., sp. nov., a moderately halophilic member of the family Balneolaceae.</title>
        <authorList>
            <person name="Liu Z.-W."/>
        </authorList>
    </citation>
    <scope>NUCLEOTIDE SEQUENCE [LARGE SCALE GENOMIC DNA]</scope>
    <source>
        <strain evidence="8 9">8A47</strain>
    </source>
</reference>
<comment type="caution">
    <text evidence="8">The sequence shown here is derived from an EMBL/GenBank/DDBJ whole genome shotgun (WGS) entry which is preliminary data.</text>
</comment>
<feature type="transmembrane region" description="Helical" evidence="6">
    <location>
        <begin position="342"/>
        <end position="363"/>
    </location>
</feature>
<feature type="transmembrane region" description="Helical" evidence="6">
    <location>
        <begin position="266"/>
        <end position="287"/>
    </location>
</feature>
<keyword evidence="5 6" id="KW-0472">Membrane</keyword>
<feature type="domain" description="SSD" evidence="7">
    <location>
        <begin position="243"/>
        <end position="365"/>
    </location>
</feature>
<evidence type="ECO:0000313" key="9">
    <source>
        <dbReference type="Proteomes" id="UP000245533"/>
    </source>
</evidence>
<dbReference type="RefSeq" id="WP_109645415.1">
    <property type="nucleotide sequence ID" value="NZ_QGGB01000003.1"/>
</dbReference>
<keyword evidence="2" id="KW-1003">Cell membrane</keyword>
<feature type="transmembrane region" description="Helical" evidence="6">
    <location>
        <begin position="398"/>
        <end position="416"/>
    </location>
</feature>
<dbReference type="Pfam" id="PF03176">
    <property type="entry name" value="MMPL"/>
    <property type="match status" value="2"/>
</dbReference>
<dbReference type="GO" id="GO:0005886">
    <property type="term" value="C:plasma membrane"/>
    <property type="evidence" value="ECO:0007669"/>
    <property type="project" value="UniProtKB-SubCell"/>
</dbReference>
<feature type="transmembrane region" description="Helical" evidence="6">
    <location>
        <begin position="240"/>
        <end position="260"/>
    </location>
</feature>
<name>A0A316TXW8_9BACT</name>
<protein>
    <recommendedName>
        <fullName evidence="7">SSD domain-containing protein</fullName>
    </recommendedName>
</protein>
<feature type="transmembrane region" description="Helical" evidence="6">
    <location>
        <begin position="724"/>
        <end position="752"/>
    </location>
</feature>
<feature type="transmembrane region" description="Helical" evidence="6">
    <location>
        <begin position="700"/>
        <end position="718"/>
    </location>
</feature>
<feature type="transmembrane region" description="Helical" evidence="6">
    <location>
        <begin position="596"/>
        <end position="619"/>
    </location>
</feature>
<comment type="subcellular location">
    <subcellularLocation>
        <location evidence="1">Cell membrane</location>
        <topology evidence="1">Multi-pass membrane protein</topology>
    </subcellularLocation>
</comment>
<dbReference type="OrthoDB" id="9805018at2"/>
<dbReference type="PROSITE" id="PS50156">
    <property type="entry name" value="SSD"/>
    <property type="match status" value="1"/>
</dbReference>
<dbReference type="SUPFAM" id="SSF82866">
    <property type="entry name" value="Multidrug efflux transporter AcrB transmembrane domain"/>
    <property type="match status" value="2"/>
</dbReference>
<feature type="transmembrane region" description="Helical" evidence="6">
    <location>
        <begin position="308"/>
        <end position="330"/>
    </location>
</feature>
<dbReference type="AlphaFoldDB" id="A0A316TXW8"/>
<feature type="transmembrane region" description="Helical" evidence="6">
    <location>
        <begin position="626"/>
        <end position="648"/>
    </location>
</feature>
<evidence type="ECO:0000313" key="8">
    <source>
        <dbReference type="EMBL" id="PWN07572.1"/>
    </source>
</evidence>
<keyword evidence="9" id="KW-1185">Reference proteome</keyword>
<evidence type="ECO:0000256" key="5">
    <source>
        <dbReference type="ARBA" id="ARBA00023136"/>
    </source>
</evidence>
<gene>
    <name evidence="8" type="ORF">DDZ15_04765</name>
</gene>
<feature type="transmembrane region" description="Helical" evidence="6">
    <location>
        <begin position="214"/>
        <end position="233"/>
    </location>
</feature>
<feature type="transmembrane region" description="Helical" evidence="6">
    <location>
        <begin position="12"/>
        <end position="30"/>
    </location>
</feature>
<dbReference type="InterPro" id="IPR004869">
    <property type="entry name" value="MMPL_dom"/>
</dbReference>
<dbReference type="PANTHER" id="PTHR33406">
    <property type="entry name" value="MEMBRANE PROTEIN MJ1562-RELATED"/>
    <property type="match status" value="1"/>
</dbReference>
<dbReference type="PANTHER" id="PTHR33406:SF12">
    <property type="entry name" value="BLR2997 PROTEIN"/>
    <property type="match status" value="1"/>
</dbReference>
<keyword evidence="4 6" id="KW-1133">Transmembrane helix</keyword>
<dbReference type="InterPro" id="IPR000731">
    <property type="entry name" value="SSD"/>
</dbReference>
<dbReference type="EMBL" id="QGGB01000003">
    <property type="protein sequence ID" value="PWN07572.1"/>
    <property type="molecule type" value="Genomic_DNA"/>
</dbReference>
<evidence type="ECO:0000256" key="3">
    <source>
        <dbReference type="ARBA" id="ARBA00022692"/>
    </source>
</evidence>
<sequence>MKQFGEFILRNPRIVLYGIAILALASIYPASNIRTDFNLEGFYPDDDVVIEDYRLLEEEFGRDDNTIIIGFQSDSLFSHAVLSDLKMIGERLDSLMYVSETLSIWNATDISSDGISLDFEPYLSDSAVSEGDLQQIKESISSDPLLKGFIVNESGTATSIILRIDQEQNTYSNRNILINSIQEVLNPYRDRYEFHISGIPYFRNQYVNMLNGEIVMYIAISSILIILLLWYLYRTFWGVLFPMIIVWSTLLITVALIQLTGGFLEIMSSTIAPILLCVGVADAVHMISKYDDARESGNTKRESILEMLKTLGSATFLTSVTTAIGFASLLSSTVQPMQRFGAYTAAGVLIAYLVTIFFLPAVLTMGRKSRVFDEKSGSLYPLLILWLNKLTAFNRLHYGKLLAGVLLLLLIFASAIRNIEVNGKVFDDVGEDTELMQDSRFFSENLSPQFPMELIINTGEASGALTYEMYRKADSLTEKLLSYPEIHKVTGLNTLIGEVHTTLNPQKGELGTMPSPDDAIAQYALLLEINGGDNLFNFVDFDYRKLRLTALTEDAGSKRINEIRNEISAFASDLFDEEELIITGTTILSADLTDKIVYSLSWSILIAILVITLIMAGLFKSFKLALIALIPNLIPLIMVAGVMGFLGVDIKPSTAVIFTIALGIAVDDSIHYLARFRIEFSRIGSVFPALSATTIRTGRAIVVTSMILIAGFGTLITSEFTSTAMMGVLVTTTIFSALLADLFVLPALFYWLKPDLKRIQPKGSAQRKRV</sequence>
<evidence type="ECO:0000256" key="6">
    <source>
        <dbReference type="SAM" id="Phobius"/>
    </source>
</evidence>
<keyword evidence="3 6" id="KW-0812">Transmembrane</keyword>
<evidence type="ECO:0000256" key="4">
    <source>
        <dbReference type="ARBA" id="ARBA00022989"/>
    </source>
</evidence>
<evidence type="ECO:0000256" key="1">
    <source>
        <dbReference type="ARBA" id="ARBA00004651"/>
    </source>
</evidence>
<evidence type="ECO:0000256" key="2">
    <source>
        <dbReference type="ARBA" id="ARBA00022475"/>
    </source>
</evidence>
<organism evidence="8 9">
    <name type="scientific">Rhodohalobacter mucosus</name>
    <dbReference type="NCBI Taxonomy" id="2079485"/>
    <lineage>
        <taxon>Bacteria</taxon>
        <taxon>Pseudomonadati</taxon>
        <taxon>Balneolota</taxon>
        <taxon>Balneolia</taxon>
        <taxon>Balneolales</taxon>
        <taxon>Balneolaceae</taxon>
        <taxon>Rhodohalobacter</taxon>
    </lineage>
</organism>